<keyword evidence="1" id="KW-1133">Transmembrane helix</keyword>
<evidence type="ECO:0000313" key="2">
    <source>
        <dbReference type="EMBL" id="QMV73231.1"/>
    </source>
</evidence>
<feature type="transmembrane region" description="Helical" evidence="1">
    <location>
        <begin position="89"/>
        <end position="107"/>
    </location>
</feature>
<reference evidence="2 3" key="1">
    <citation type="journal article" date="2020" name="G3 (Bethesda)">
        <title>CeMbio - The Caenorhabditis elegans Microbiome Resource.</title>
        <authorList>
            <person name="Dirksen P."/>
            <person name="Assie A."/>
            <person name="Zimmermann J."/>
            <person name="Zhang F."/>
            <person name="Tietje A.M."/>
            <person name="Marsh S.A."/>
            <person name="Felix M.A."/>
            <person name="Shapira M."/>
            <person name="Kaleta C."/>
            <person name="Schulenburg H."/>
            <person name="Samuel B."/>
        </authorList>
    </citation>
    <scope>NUCLEOTIDE SEQUENCE [LARGE SCALE GENOMIC DNA]</scope>
    <source>
        <strain evidence="2 3">BIGb0172</strain>
    </source>
</reference>
<gene>
    <name evidence="2" type="ORF">HS961_10545</name>
</gene>
<accession>A0A7G5EGV6</accession>
<evidence type="ECO:0000313" key="3">
    <source>
        <dbReference type="Proteomes" id="UP000515240"/>
    </source>
</evidence>
<dbReference type="AlphaFoldDB" id="A0A7G5EGV6"/>
<dbReference type="Proteomes" id="UP000515240">
    <property type="component" value="Chromosome"/>
</dbReference>
<dbReference type="RefSeq" id="WP_182327727.1">
    <property type="nucleotide sequence ID" value="NZ_CP058554.1"/>
</dbReference>
<keyword evidence="3" id="KW-1185">Reference proteome</keyword>
<keyword evidence="1" id="KW-0472">Membrane</keyword>
<proteinExistence type="predicted"/>
<dbReference type="EMBL" id="CP058554">
    <property type="protein sequence ID" value="QMV73231.1"/>
    <property type="molecule type" value="Genomic_DNA"/>
</dbReference>
<sequence length="642" mass="69051">MNPKDILSFLTPDFSDLLQASFFCVMLAMLVLTVACVSITASPRAWEKKWNRASNAKSGAAQGIDQGGVTDLFHIVATRPEKLAEVMPGMLLIVGLLGTFIGLGLALDKASSILGASSAMDAAGAADGLQNMLGMLKGLGTKFKTSTWGIAGFILMKVWSEVTQFEEKRLAWVIGKVKKESEARNAMLVAVEEQKWNRSVELGNSMTAFLAGAFEKSLLQSSAQHAAQTHALREQQNQIAQSNEATLREIISSQAAAQALLDKHMRAALEGANERRERQEFLLTAFSRQQGEIAARNETTLRELFAEQTRTMNAQQKEDMLENTRMIGLLEQSMQRVADASTQTNEAMQVFTDSTQRVVANMDSAAQRMADGADNVGAAAQNLLGAVKEFETQFKDVLDNVRTDLSAAITLMSDRAADTLAMGSKELSSATEKISASLEQLSHDVTDTMSEVQSSIGKALKIQKDASVEFISTSENLNGAIQTVVENIGKLSTPIADGLVSISTSSRQMNSVSKNMTDGIGFVKEAIEKLSSLADDVKHVNQVPVAMDRLTNALEPMGEIRKALSDVQKQISTRPTAETGIAREINGELNRALSPLNDIQSLLKELSQHMLQGVNGAASQRVAPHASVAPLALSGHPVTSGA</sequence>
<dbReference type="KEGG" id="cpis:HS961_10545"/>
<name>A0A7G5EGV6_9BURK</name>
<evidence type="ECO:0000256" key="1">
    <source>
        <dbReference type="SAM" id="Phobius"/>
    </source>
</evidence>
<organism evidence="2 3">
    <name type="scientific">Comamonas piscis</name>
    <dbReference type="NCBI Taxonomy" id="1562974"/>
    <lineage>
        <taxon>Bacteria</taxon>
        <taxon>Pseudomonadati</taxon>
        <taxon>Pseudomonadota</taxon>
        <taxon>Betaproteobacteria</taxon>
        <taxon>Burkholderiales</taxon>
        <taxon>Comamonadaceae</taxon>
        <taxon>Comamonas</taxon>
    </lineage>
</organism>
<keyword evidence="1" id="KW-0812">Transmembrane</keyword>
<protein>
    <submittedName>
        <fullName evidence="2">Uncharacterized protein</fullName>
    </submittedName>
</protein>
<feature type="transmembrane region" description="Helical" evidence="1">
    <location>
        <begin position="20"/>
        <end position="42"/>
    </location>
</feature>